<dbReference type="STRING" id="146536.AQI70_32485"/>
<comment type="caution">
    <text evidence="2">The sequence shown here is derived from an EMBL/GenBank/DDBJ whole genome shotgun (WGS) entry which is preliminary data.</text>
</comment>
<protein>
    <submittedName>
        <fullName evidence="2">Uncharacterized protein</fullName>
    </submittedName>
</protein>
<gene>
    <name evidence="2" type="ORF">AQI70_32485</name>
</gene>
<evidence type="ECO:0000313" key="2">
    <source>
        <dbReference type="EMBL" id="KUM69476.1"/>
    </source>
</evidence>
<feature type="region of interest" description="Disordered" evidence="1">
    <location>
        <begin position="69"/>
        <end position="91"/>
    </location>
</feature>
<feature type="region of interest" description="Disordered" evidence="1">
    <location>
        <begin position="1"/>
        <end position="37"/>
    </location>
</feature>
<keyword evidence="3" id="KW-1185">Reference proteome</keyword>
<accession>A0A117NXZ6</accession>
<sequence length="91" mass="9162">MPHASFIHAHHDVAEPPPHGSGKGNGGDGKEGGSTLLAHIPRSTPEVMESIAVALISLTAPGVCLRAGSGIQPELSGAPHESSQVGLDVTE</sequence>
<reference evidence="2 3" key="1">
    <citation type="submission" date="2015-10" db="EMBL/GenBank/DDBJ databases">
        <title>Draft genome sequence of Streptomyces curacoi DSM 40107, type strain for the species Streptomyces curacoi.</title>
        <authorList>
            <person name="Ruckert C."/>
            <person name="Winkler A."/>
            <person name="Kalinowski J."/>
            <person name="Kampfer P."/>
            <person name="Glaeser S."/>
        </authorList>
    </citation>
    <scope>NUCLEOTIDE SEQUENCE [LARGE SCALE GENOMIC DNA]</scope>
    <source>
        <strain evidence="2 3">DSM 40107</strain>
    </source>
</reference>
<dbReference type="Proteomes" id="UP000054024">
    <property type="component" value="Unassembled WGS sequence"/>
</dbReference>
<organism evidence="2 3">
    <name type="scientific">Streptomyces curacoi</name>
    <dbReference type="NCBI Taxonomy" id="146536"/>
    <lineage>
        <taxon>Bacteria</taxon>
        <taxon>Bacillati</taxon>
        <taxon>Actinomycetota</taxon>
        <taxon>Actinomycetes</taxon>
        <taxon>Kitasatosporales</taxon>
        <taxon>Streptomycetaceae</taxon>
        <taxon>Streptomyces</taxon>
    </lineage>
</organism>
<proteinExistence type="predicted"/>
<dbReference type="RefSeq" id="WP_062156028.1">
    <property type="nucleotide sequence ID" value="NZ_KQ947994.1"/>
</dbReference>
<name>A0A117NXZ6_9ACTN</name>
<evidence type="ECO:0000313" key="3">
    <source>
        <dbReference type="Proteomes" id="UP000054024"/>
    </source>
</evidence>
<dbReference type="AlphaFoldDB" id="A0A117NXZ6"/>
<evidence type="ECO:0000256" key="1">
    <source>
        <dbReference type="SAM" id="MobiDB-lite"/>
    </source>
</evidence>
<dbReference type="EMBL" id="LMWJ01000026">
    <property type="protein sequence ID" value="KUM69476.1"/>
    <property type="molecule type" value="Genomic_DNA"/>
</dbReference>